<dbReference type="WBParaSite" id="nRc.2.0.1.t23846-RA">
    <property type="protein sequence ID" value="nRc.2.0.1.t23846-RA"/>
    <property type="gene ID" value="nRc.2.0.1.g23846"/>
</dbReference>
<reference evidence="2" key="1">
    <citation type="submission" date="2022-11" db="UniProtKB">
        <authorList>
            <consortium name="WormBaseParasite"/>
        </authorList>
    </citation>
    <scope>IDENTIFICATION</scope>
</reference>
<evidence type="ECO:0000313" key="2">
    <source>
        <dbReference type="WBParaSite" id="nRc.2.0.1.t23846-RA"/>
    </source>
</evidence>
<proteinExistence type="predicted"/>
<organism evidence="1 2">
    <name type="scientific">Romanomermis culicivorax</name>
    <name type="common">Nematode worm</name>
    <dbReference type="NCBI Taxonomy" id="13658"/>
    <lineage>
        <taxon>Eukaryota</taxon>
        <taxon>Metazoa</taxon>
        <taxon>Ecdysozoa</taxon>
        <taxon>Nematoda</taxon>
        <taxon>Enoplea</taxon>
        <taxon>Dorylaimia</taxon>
        <taxon>Mermithida</taxon>
        <taxon>Mermithoidea</taxon>
        <taxon>Mermithidae</taxon>
        <taxon>Romanomermis</taxon>
    </lineage>
</organism>
<keyword evidence="1" id="KW-1185">Reference proteome</keyword>
<evidence type="ECO:0000313" key="1">
    <source>
        <dbReference type="Proteomes" id="UP000887565"/>
    </source>
</evidence>
<dbReference type="AlphaFoldDB" id="A0A915JE23"/>
<dbReference type="Proteomes" id="UP000887565">
    <property type="component" value="Unplaced"/>
</dbReference>
<sequence>MINAAIPLKLQQFCGREEHIFSVFAQPFLIGAETIPPGPANEVFPIKLKSISRAAWRPSIACSGPENPMAKSIKSASNNFSVPGTSKLTKSLQVNPTNLSQGSSDAIGRCIAAADNDNVSIFSGYGFEVYFVTMLVLLPSSEKLHSEL</sequence>
<protein>
    <submittedName>
        <fullName evidence="2">Uncharacterized protein</fullName>
    </submittedName>
</protein>
<accession>A0A915JE23</accession>
<name>A0A915JE23_ROMCU</name>